<dbReference type="AlphaFoldDB" id="A0A0F0IQR6"/>
<name>A0A0F0IQR6_ASPPU</name>
<accession>A0A0F0IQR6</accession>
<dbReference type="EMBL" id="JZEE01000051">
    <property type="protein sequence ID" value="KJK68233.1"/>
    <property type="molecule type" value="Genomic_DNA"/>
</dbReference>
<dbReference type="OrthoDB" id="5377405at2759"/>
<evidence type="ECO:0000313" key="3">
    <source>
        <dbReference type="Proteomes" id="UP000033540"/>
    </source>
</evidence>
<proteinExistence type="predicted"/>
<evidence type="ECO:0000256" key="1">
    <source>
        <dbReference type="SAM" id="MobiDB-lite"/>
    </source>
</evidence>
<dbReference type="STRING" id="1403190.A0A0F0IQR6"/>
<dbReference type="Proteomes" id="UP000033540">
    <property type="component" value="Unassembled WGS sequence"/>
</dbReference>
<reference evidence="2 3" key="1">
    <citation type="submission" date="2015-02" db="EMBL/GenBank/DDBJ databases">
        <title>Draft genome sequence of Aspergillus parasiticus SU-1.</title>
        <authorList>
            <person name="Yu J."/>
            <person name="Fedorova N."/>
            <person name="Yin Y."/>
            <person name="Losada L."/>
            <person name="Zafar N."/>
            <person name="Taujale R."/>
            <person name="Ehrlich K.C."/>
            <person name="Bhatnagar D."/>
            <person name="Cleveland T.E."/>
            <person name="Bennett J.W."/>
            <person name="Nierman W.C."/>
        </authorList>
    </citation>
    <scope>NUCLEOTIDE SEQUENCE [LARGE SCALE GENOMIC DNA]</scope>
    <source>
        <strain evidence="3">ATCC 56775 / NRRL 5862 / SRRC 143 / SU-1</strain>
    </source>
</reference>
<protein>
    <submittedName>
        <fullName evidence="2">TLD like protein</fullName>
    </submittedName>
</protein>
<evidence type="ECO:0000313" key="2">
    <source>
        <dbReference type="EMBL" id="KJK68233.1"/>
    </source>
</evidence>
<sequence length="549" mass="62011">MDDSVDISNPNYYTKIDELTAQGLLDRDAVLYELTRRICMFGVVDSETELPHLRRTFDSLAVETNGTKTLTQSAFLSFLESTGFLSPSMRDAGALVYRSLLYLSQYPFHQPIPDSLTYMALIRALAWTMPGQARPVHDECKASRTRSPADFRRLLFQSFATARDGKSIPFDAEYAKVQAQRRAFDFVGASHHYDGLKFPKTNYDDHGDEMFHDILDVLFSIQPQIIWLAPPPRDCFRATARKLAGDERLHDLSIPQDQFRSVVKLLVTASFRKPTVPVEGLVDLDHVVDCMVRPAIQRPDIGITWDMYDKAARGGMPMLVSSLMCLLTPFYKDPEDEDYTLTIPQSGKVATLPIFAQMGSLNIFGICQGLQEYKYYDLRTTSVTASTIADDLDAFPKAQIILLLSGKDSRTEKKTIFGYYVPLLEIKHAPFLFQLSDTSDSFRGNGPRPGHELDGGELIIGQRGNGAALMLRQDSKRAIVSHNVSTQFEPMYAANTWRGDWQIEFDVEEIELWMLPEDEEEDGEVDEEVDGETNEEENGEKVEDEDESP</sequence>
<organism evidence="2 3">
    <name type="scientific">Aspergillus parasiticus (strain ATCC 56775 / NRRL 5862 / SRRC 143 / SU-1)</name>
    <dbReference type="NCBI Taxonomy" id="1403190"/>
    <lineage>
        <taxon>Eukaryota</taxon>
        <taxon>Fungi</taxon>
        <taxon>Dikarya</taxon>
        <taxon>Ascomycota</taxon>
        <taxon>Pezizomycotina</taxon>
        <taxon>Eurotiomycetes</taxon>
        <taxon>Eurotiomycetidae</taxon>
        <taxon>Eurotiales</taxon>
        <taxon>Aspergillaceae</taxon>
        <taxon>Aspergillus</taxon>
        <taxon>Aspergillus subgen. Circumdati</taxon>
    </lineage>
</organism>
<comment type="caution">
    <text evidence="2">The sequence shown here is derived from an EMBL/GenBank/DDBJ whole genome shotgun (WGS) entry which is preliminary data.</text>
</comment>
<feature type="region of interest" description="Disordered" evidence="1">
    <location>
        <begin position="514"/>
        <end position="549"/>
    </location>
</feature>
<gene>
    <name evidence="2" type="ORF">P875_00076209</name>
</gene>